<dbReference type="Proteomes" id="UP000294933">
    <property type="component" value="Unassembled WGS sequence"/>
</dbReference>
<dbReference type="InterPro" id="IPR036322">
    <property type="entry name" value="WD40_repeat_dom_sf"/>
</dbReference>
<evidence type="ECO:0000313" key="1">
    <source>
        <dbReference type="EMBL" id="TDL24850.1"/>
    </source>
</evidence>
<dbReference type="PANTHER" id="PTHR44666:SF1">
    <property type="entry name" value="WD REPEAT-CONTAINING PROTEIN 53"/>
    <property type="match status" value="1"/>
</dbReference>
<dbReference type="VEuPathDB" id="FungiDB:BD410DRAFT_837763"/>
<dbReference type="SMART" id="SM00320">
    <property type="entry name" value="WD40"/>
    <property type="match status" value="2"/>
</dbReference>
<organism evidence="1 2">
    <name type="scientific">Rickenella mellea</name>
    <dbReference type="NCBI Taxonomy" id="50990"/>
    <lineage>
        <taxon>Eukaryota</taxon>
        <taxon>Fungi</taxon>
        <taxon>Dikarya</taxon>
        <taxon>Basidiomycota</taxon>
        <taxon>Agaricomycotina</taxon>
        <taxon>Agaricomycetes</taxon>
        <taxon>Hymenochaetales</taxon>
        <taxon>Rickenellaceae</taxon>
        <taxon>Rickenella</taxon>
    </lineage>
</organism>
<name>A0A4Y7QDB4_9AGAM</name>
<gene>
    <name evidence="1" type="ORF">BD410DRAFT_837763</name>
</gene>
<dbReference type="InterPro" id="IPR015943">
    <property type="entry name" value="WD40/YVTN_repeat-like_dom_sf"/>
</dbReference>
<evidence type="ECO:0000313" key="2">
    <source>
        <dbReference type="Proteomes" id="UP000294933"/>
    </source>
</evidence>
<accession>A0A4Y7QDB4</accession>
<sequence length="359" mass="37677">MELHFTATLSIPSHASTVAFSPAGGLAVGGDDGSVRFYNPPETKVVKAIRGLGASISSIVFAQDEVPGAIWAASGKQVFHFPFDKTKLIYNREDASVIPDLVTADDDVLNELALDASGSYLAFSCDSGAVGVVELQNNHKVSFMKASHQSICGTVNFVHDRPSEIVSGGYDCALLHFDFGQRTILSRHDITAPTTTSGVSLSPPFVLCTDISSTGLLAVGTADGRILLGAGGTKGAKPKKKTRKWGGLDANGIREHTVAEGPVVAVKFVSAECLLSCTLLGKLSAYTISPSNESADQFELKEVWTGKTRSCAKVNALERHVNGRNGWLAVGGLDESGAKGSVDIWKLGLSAGVGVLLMQ</sequence>
<dbReference type="STRING" id="50990.A0A4Y7QDB4"/>
<reference evidence="1 2" key="1">
    <citation type="submission" date="2018-06" db="EMBL/GenBank/DDBJ databases">
        <title>A transcriptomic atlas of mushroom development highlights an independent origin of complex multicellularity.</title>
        <authorList>
            <consortium name="DOE Joint Genome Institute"/>
            <person name="Krizsan K."/>
            <person name="Almasi E."/>
            <person name="Merenyi Z."/>
            <person name="Sahu N."/>
            <person name="Viragh M."/>
            <person name="Koszo T."/>
            <person name="Mondo S."/>
            <person name="Kiss B."/>
            <person name="Balint B."/>
            <person name="Kues U."/>
            <person name="Barry K."/>
            <person name="Hegedus J.C."/>
            <person name="Henrissat B."/>
            <person name="Johnson J."/>
            <person name="Lipzen A."/>
            <person name="Ohm R."/>
            <person name="Nagy I."/>
            <person name="Pangilinan J."/>
            <person name="Yan J."/>
            <person name="Xiong Y."/>
            <person name="Grigoriev I.V."/>
            <person name="Hibbett D.S."/>
            <person name="Nagy L.G."/>
        </authorList>
    </citation>
    <scope>NUCLEOTIDE SEQUENCE [LARGE SCALE GENOMIC DNA]</scope>
    <source>
        <strain evidence="1 2">SZMC22713</strain>
    </source>
</reference>
<dbReference type="InterPro" id="IPR001680">
    <property type="entry name" value="WD40_rpt"/>
</dbReference>
<dbReference type="Gene3D" id="2.130.10.10">
    <property type="entry name" value="YVTN repeat-like/Quinoprotein amine dehydrogenase"/>
    <property type="match status" value="1"/>
</dbReference>
<keyword evidence="2" id="KW-1185">Reference proteome</keyword>
<dbReference type="EMBL" id="ML170165">
    <property type="protein sequence ID" value="TDL24850.1"/>
    <property type="molecule type" value="Genomic_DNA"/>
</dbReference>
<dbReference type="PANTHER" id="PTHR44666">
    <property type="entry name" value="WD REPEAT-CONTAINING PROTEIN 53"/>
    <property type="match status" value="1"/>
</dbReference>
<dbReference type="OrthoDB" id="2161379at2759"/>
<dbReference type="InterPro" id="IPR042453">
    <property type="entry name" value="WDR53"/>
</dbReference>
<dbReference type="AlphaFoldDB" id="A0A4Y7QDB4"/>
<protein>
    <submittedName>
        <fullName evidence="1">WD40 repeat-like protein</fullName>
    </submittedName>
</protein>
<proteinExistence type="predicted"/>
<dbReference type="SUPFAM" id="SSF50978">
    <property type="entry name" value="WD40 repeat-like"/>
    <property type="match status" value="1"/>
</dbReference>